<dbReference type="AlphaFoldDB" id="A0A381NK08"/>
<name>A0A381NK08_9ZZZZ</name>
<reference evidence="1" key="1">
    <citation type="submission" date="2018-05" db="EMBL/GenBank/DDBJ databases">
        <authorList>
            <person name="Lanie J.A."/>
            <person name="Ng W.-L."/>
            <person name="Kazmierczak K.M."/>
            <person name="Andrzejewski T.M."/>
            <person name="Davidsen T.M."/>
            <person name="Wayne K.J."/>
            <person name="Tettelin H."/>
            <person name="Glass J.I."/>
            <person name="Rusch D."/>
            <person name="Podicherti R."/>
            <person name="Tsui H.-C.T."/>
            <person name="Winkler M.E."/>
        </authorList>
    </citation>
    <scope>NUCLEOTIDE SEQUENCE</scope>
</reference>
<proteinExistence type="predicted"/>
<dbReference type="Pfam" id="PF13704">
    <property type="entry name" value="Glyco_tranf_2_4"/>
    <property type="match status" value="1"/>
</dbReference>
<dbReference type="EMBL" id="UINC01000410">
    <property type="protein sequence ID" value="SUZ54857.1"/>
    <property type="molecule type" value="Genomic_DNA"/>
</dbReference>
<gene>
    <name evidence="1" type="ORF">METZ01_LOCUS7711</name>
</gene>
<evidence type="ECO:0008006" key="2">
    <source>
        <dbReference type="Google" id="ProtNLM"/>
    </source>
</evidence>
<sequence>MKDNINKNIAVLSMARNDNFFISKWIDYYGQIFGFNNLFLILDGFDQSSPEKAEKINFIKIPHIKYGRSTGDRNRALIISKFAKTLFHRYDIVIACDIDELLVVDPNVNLTLFEYLQKPIFSSSLSALGLDVGQNRNNEKSINPKKCFLEQRNFAHVSARYTKPIIATRPLTWGSGLHRIKGKNFKIDPNLFLFHLGMVDYEIAKKKIGDKALLKDGWKRHFDRRYKLFMLIENSSPIDGDSFFDKARKKQSWFRPFYAINKPGNLKGNPIIKIPSRFKSIF</sequence>
<accession>A0A381NK08</accession>
<evidence type="ECO:0000313" key="1">
    <source>
        <dbReference type="EMBL" id="SUZ54857.1"/>
    </source>
</evidence>
<organism evidence="1">
    <name type="scientific">marine metagenome</name>
    <dbReference type="NCBI Taxonomy" id="408172"/>
    <lineage>
        <taxon>unclassified sequences</taxon>
        <taxon>metagenomes</taxon>
        <taxon>ecological metagenomes</taxon>
    </lineage>
</organism>
<protein>
    <recommendedName>
        <fullName evidence="2">Glycosyltransferase 2-like domain-containing protein</fullName>
    </recommendedName>
</protein>